<dbReference type="InterPro" id="IPR000683">
    <property type="entry name" value="Gfo/Idh/MocA-like_OxRdtase_N"/>
</dbReference>
<dbReference type="AlphaFoldDB" id="A0A0P9EWJ1"/>
<dbReference type="GO" id="GO:0016491">
    <property type="term" value="F:oxidoreductase activity"/>
    <property type="evidence" value="ECO:0007669"/>
    <property type="project" value="UniProtKB-KW"/>
</dbReference>
<dbReference type="InterPro" id="IPR036291">
    <property type="entry name" value="NAD(P)-bd_dom_sf"/>
</dbReference>
<sequence>MGRAWAKNLAASADAQLVGWVDIRPDAAAQAADELGLAGVVPGTELDRALAELRPDFVVDVTIPEAHHDVTLAALAAGVPVLGEKPMADTMDRARAMVAAAERAGLLYM</sequence>
<name>A0A0P9EWJ1_9CHLR</name>
<keyword evidence="1" id="KW-0560">Oxidoreductase</keyword>
<dbReference type="PANTHER" id="PTHR43818:SF11">
    <property type="entry name" value="BCDNA.GH03377"/>
    <property type="match status" value="1"/>
</dbReference>
<feature type="non-terminal residue" evidence="3">
    <location>
        <position position="109"/>
    </location>
</feature>
<dbReference type="InterPro" id="IPR050463">
    <property type="entry name" value="Gfo/Idh/MocA_oxidrdct_glycsds"/>
</dbReference>
<feature type="domain" description="Gfo/Idh/MocA-like oxidoreductase N-terminal" evidence="2">
    <location>
        <begin position="3"/>
        <end position="108"/>
    </location>
</feature>
<dbReference type="Pfam" id="PF01408">
    <property type="entry name" value="GFO_IDH_MocA"/>
    <property type="match status" value="1"/>
</dbReference>
<organism evidence="3 4">
    <name type="scientific">Kouleothrix aurantiaca</name>
    <dbReference type="NCBI Taxonomy" id="186479"/>
    <lineage>
        <taxon>Bacteria</taxon>
        <taxon>Bacillati</taxon>
        <taxon>Chloroflexota</taxon>
        <taxon>Chloroflexia</taxon>
        <taxon>Chloroflexales</taxon>
        <taxon>Roseiflexineae</taxon>
        <taxon>Roseiflexaceae</taxon>
        <taxon>Kouleothrix</taxon>
    </lineage>
</organism>
<keyword evidence="4" id="KW-1185">Reference proteome</keyword>
<dbReference type="EMBL" id="LJCR01002471">
    <property type="protein sequence ID" value="KPV48681.1"/>
    <property type="molecule type" value="Genomic_DNA"/>
</dbReference>
<evidence type="ECO:0000313" key="4">
    <source>
        <dbReference type="Proteomes" id="UP000050509"/>
    </source>
</evidence>
<gene>
    <name evidence="3" type="ORF">SE17_36765</name>
</gene>
<reference evidence="3 4" key="1">
    <citation type="submission" date="2015-09" db="EMBL/GenBank/DDBJ databases">
        <title>Draft genome sequence of Kouleothrix aurantiaca JCM 19913.</title>
        <authorList>
            <person name="Hemp J."/>
        </authorList>
    </citation>
    <scope>NUCLEOTIDE SEQUENCE [LARGE SCALE GENOMIC DNA]</scope>
    <source>
        <strain evidence="3 4">COM-B</strain>
    </source>
</reference>
<comment type="caution">
    <text evidence="3">The sequence shown here is derived from an EMBL/GenBank/DDBJ whole genome shotgun (WGS) entry which is preliminary data.</text>
</comment>
<dbReference type="GO" id="GO:0000166">
    <property type="term" value="F:nucleotide binding"/>
    <property type="evidence" value="ECO:0007669"/>
    <property type="project" value="InterPro"/>
</dbReference>
<dbReference type="Proteomes" id="UP000050509">
    <property type="component" value="Unassembled WGS sequence"/>
</dbReference>
<protein>
    <recommendedName>
        <fullName evidence="2">Gfo/Idh/MocA-like oxidoreductase N-terminal domain-containing protein</fullName>
    </recommendedName>
</protein>
<evidence type="ECO:0000256" key="1">
    <source>
        <dbReference type="ARBA" id="ARBA00023002"/>
    </source>
</evidence>
<dbReference type="PANTHER" id="PTHR43818">
    <property type="entry name" value="BCDNA.GH03377"/>
    <property type="match status" value="1"/>
</dbReference>
<evidence type="ECO:0000313" key="3">
    <source>
        <dbReference type="EMBL" id="KPV48681.1"/>
    </source>
</evidence>
<evidence type="ECO:0000259" key="2">
    <source>
        <dbReference type="Pfam" id="PF01408"/>
    </source>
</evidence>
<accession>A0A0P9EWJ1</accession>
<proteinExistence type="predicted"/>
<dbReference type="SUPFAM" id="SSF51735">
    <property type="entry name" value="NAD(P)-binding Rossmann-fold domains"/>
    <property type="match status" value="1"/>
</dbReference>
<dbReference type="Gene3D" id="3.40.50.720">
    <property type="entry name" value="NAD(P)-binding Rossmann-like Domain"/>
    <property type="match status" value="1"/>
</dbReference>